<feature type="domain" description="Fungal lipase-type" evidence="2">
    <location>
        <begin position="132"/>
        <end position="236"/>
    </location>
</feature>
<dbReference type="PANTHER" id="PTHR46483:SF4">
    <property type="entry name" value="PHOSPHOLIPASE A1 PLIP2, CHLOROPLASTIC"/>
    <property type="match status" value="1"/>
</dbReference>
<sequence>MLDLQQQEQLVLLEMQHTQQLQALLQQEQAIMQQLQEQASLASMDAADDTESSADVAAGGNGSSNAWWWLQQLQRQAAAATALATAAAAPNAAAAAARSSADVPKPDAPPSDWFVCDGPGADGSNAAPIRYFVIQGSITLDHWRINLTIDPCEFEGGALGGVKVHRGVYEAALEMLDLFVPYVTEHLAQHPDGMIAFTGHSLGGSLATLLMLLLVHRGILPAANVATVRTFGAPAIFCEGATGSPPAAGSCQSCSLPCQHRKERSAASAAAGAAAAAAHGAATADDAAHTGGLLGKLGLAHEKVVNVVMTRDIVPRAFVCDYTLVAELLKSWLPSFKEHVGLADCKEHKALYNFIGTIEVLQPSAACPFVLPDEGLSAMLPEQAALYKLTEPCCNLPDPAAAAAAAEEEAERPPHPLETLGEMRAYGPAGQISRFHNPNSYTVGLQQLCGVRVYEHSQ</sequence>
<evidence type="ECO:0000259" key="2">
    <source>
        <dbReference type="Pfam" id="PF01764"/>
    </source>
</evidence>
<dbReference type="Proteomes" id="UP001244341">
    <property type="component" value="Chromosome 4b"/>
</dbReference>
<accession>A0ABY8TX76</accession>
<evidence type="ECO:0000313" key="4">
    <source>
        <dbReference type="Proteomes" id="UP001244341"/>
    </source>
</evidence>
<protein>
    <recommendedName>
        <fullName evidence="2">Fungal lipase-type domain-containing protein</fullName>
    </recommendedName>
</protein>
<reference evidence="3 4" key="1">
    <citation type="submission" date="2023-05" db="EMBL/GenBank/DDBJ databases">
        <title>A 100% complete, gapless, phased diploid assembly of the Scenedesmus obliquus UTEX 3031 genome.</title>
        <authorList>
            <person name="Biondi T.C."/>
            <person name="Hanschen E.R."/>
            <person name="Kwon T."/>
            <person name="Eng W."/>
            <person name="Kruse C.P.S."/>
            <person name="Koehler S.I."/>
            <person name="Kunde Y."/>
            <person name="Gleasner C.D."/>
            <person name="You Mak K.T."/>
            <person name="Polle J."/>
            <person name="Hovde B.T."/>
            <person name="Starkenburg S.R."/>
        </authorList>
    </citation>
    <scope>NUCLEOTIDE SEQUENCE [LARGE SCALE GENOMIC DNA]</scope>
    <source>
        <strain evidence="3 4">DOE0152z</strain>
    </source>
</reference>
<dbReference type="EMBL" id="CP126211">
    <property type="protein sequence ID" value="WIA13764.1"/>
    <property type="molecule type" value="Genomic_DNA"/>
</dbReference>
<proteinExistence type="predicted"/>
<keyword evidence="1" id="KW-0175">Coiled coil</keyword>
<gene>
    <name evidence="3" type="ORF">OEZ85_007314</name>
</gene>
<dbReference type="InterPro" id="IPR029058">
    <property type="entry name" value="AB_hydrolase_fold"/>
</dbReference>
<dbReference type="PANTHER" id="PTHR46483">
    <property type="entry name" value="PHOSPHOLIPASE A1 PLIP2, CHLOROPLASTIC"/>
    <property type="match status" value="1"/>
</dbReference>
<evidence type="ECO:0000313" key="3">
    <source>
        <dbReference type="EMBL" id="WIA13764.1"/>
    </source>
</evidence>
<dbReference type="InterPro" id="IPR043367">
    <property type="entry name" value="PLIP1/2/3"/>
</dbReference>
<organism evidence="3 4">
    <name type="scientific">Tetradesmus obliquus</name>
    <name type="common">Green alga</name>
    <name type="synonym">Acutodesmus obliquus</name>
    <dbReference type="NCBI Taxonomy" id="3088"/>
    <lineage>
        <taxon>Eukaryota</taxon>
        <taxon>Viridiplantae</taxon>
        <taxon>Chlorophyta</taxon>
        <taxon>core chlorophytes</taxon>
        <taxon>Chlorophyceae</taxon>
        <taxon>CS clade</taxon>
        <taxon>Sphaeropleales</taxon>
        <taxon>Scenedesmaceae</taxon>
        <taxon>Tetradesmus</taxon>
    </lineage>
</organism>
<feature type="coiled-coil region" evidence="1">
    <location>
        <begin position="18"/>
        <end position="45"/>
    </location>
</feature>
<dbReference type="InterPro" id="IPR002921">
    <property type="entry name" value="Fungal_lipase-type"/>
</dbReference>
<evidence type="ECO:0000256" key="1">
    <source>
        <dbReference type="SAM" id="Coils"/>
    </source>
</evidence>
<dbReference type="Gene3D" id="3.40.50.1820">
    <property type="entry name" value="alpha/beta hydrolase"/>
    <property type="match status" value="1"/>
</dbReference>
<dbReference type="Pfam" id="PF01764">
    <property type="entry name" value="Lipase_3"/>
    <property type="match status" value="1"/>
</dbReference>
<keyword evidence="4" id="KW-1185">Reference proteome</keyword>
<dbReference type="SUPFAM" id="SSF53474">
    <property type="entry name" value="alpha/beta-Hydrolases"/>
    <property type="match status" value="1"/>
</dbReference>
<name>A0ABY8TX76_TETOB</name>